<evidence type="ECO:0000256" key="1">
    <source>
        <dbReference type="ARBA" id="ARBA00006100"/>
    </source>
</evidence>
<comment type="function">
    <text evidence="9">Probably acts as a heme chaperone, transferring heme to an unknown acceptor. Binds one molecule of heme per monomer, possibly covalently. Binds 1 [4Fe-4S] cluster. The cluster is coordinated with 3 cysteines and an exchangeable S-adenosyl-L-methionine.</text>
</comment>
<protein>
    <recommendedName>
        <fullName evidence="2 9">Heme chaperone HemW</fullName>
    </recommendedName>
</protein>
<comment type="subcellular location">
    <subcellularLocation>
        <location evidence="9">Cytoplasm</location>
    </subcellularLocation>
</comment>
<accession>A0ABU0JRL7</accession>
<dbReference type="SFLD" id="SFLDG01082">
    <property type="entry name" value="B12-binding_domain_containing"/>
    <property type="match status" value="1"/>
</dbReference>
<dbReference type="InterPro" id="IPR007197">
    <property type="entry name" value="rSAM"/>
</dbReference>
<keyword evidence="12" id="KW-1185">Reference proteome</keyword>
<evidence type="ECO:0000313" key="12">
    <source>
        <dbReference type="Proteomes" id="UP001224418"/>
    </source>
</evidence>
<dbReference type="SFLD" id="SFLDG01065">
    <property type="entry name" value="anaerobic_coproporphyrinogen-I"/>
    <property type="match status" value="1"/>
</dbReference>
<keyword evidence="4 9" id="KW-0949">S-adenosyl-L-methionine</keyword>
<proteinExistence type="inferred from homology"/>
<dbReference type="SFLD" id="SFLDF00288">
    <property type="entry name" value="HemN-like__clustered_with_nucl"/>
    <property type="match status" value="1"/>
</dbReference>
<comment type="similarity">
    <text evidence="1">Belongs to the anaerobic coproporphyrinogen-III oxidase family. HemW subfamily.</text>
</comment>
<gene>
    <name evidence="11" type="ORF">QOZ93_000629</name>
</gene>
<dbReference type="SFLD" id="SFLDF00562">
    <property type="entry name" value="HemN-like__clustered_with_heat"/>
    <property type="match status" value="1"/>
</dbReference>
<dbReference type="SUPFAM" id="SSF102114">
    <property type="entry name" value="Radical SAM enzymes"/>
    <property type="match status" value="1"/>
</dbReference>
<dbReference type="GO" id="GO:0051989">
    <property type="term" value="F:coproporphyrinogen dehydrogenase activity"/>
    <property type="evidence" value="ECO:0007669"/>
    <property type="project" value="UniProtKB-EC"/>
</dbReference>
<keyword evidence="8 9" id="KW-0143">Chaperone</keyword>
<feature type="domain" description="Radical SAM core" evidence="10">
    <location>
        <begin position="1"/>
        <end position="229"/>
    </location>
</feature>
<dbReference type="PANTHER" id="PTHR13932:SF5">
    <property type="entry name" value="RADICAL S-ADENOSYL METHIONINE DOMAIN-CONTAINING PROTEIN 1, MITOCHONDRIAL"/>
    <property type="match status" value="1"/>
</dbReference>
<dbReference type="SFLD" id="SFLDS00029">
    <property type="entry name" value="Radical_SAM"/>
    <property type="match status" value="1"/>
</dbReference>
<dbReference type="InterPro" id="IPR004559">
    <property type="entry name" value="HemW-like"/>
</dbReference>
<dbReference type="Pfam" id="PF06969">
    <property type="entry name" value="HemN_C"/>
    <property type="match status" value="1"/>
</dbReference>
<dbReference type="NCBIfam" id="TIGR00539">
    <property type="entry name" value="hemN_rel"/>
    <property type="match status" value="1"/>
</dbReference>
<evidence type="ECO:0000256" key="3">
    <source>
        <dbReference type="ARBA" id="ARBA00022617"/>
    </source>
</evidence>
<evidence type="ECO:0000259" key="10">
    <source>
        <dbReference type="PROSITE" id="PS51918"/>
    </source>
</evidence>
<evidence type="ECO:0000256" key="8">
    <source>
        <dbReference type="ARBA" id="ARBA00023186"/>
    </source>
</evidence>
<keyword evidence="6 9" id="KW-0408">Iron</keyword>
<dbReference type="InterPro" id="IPR013785">
    <property type="entry name" value="Aldolase_TIM"/>
</dbReference>
<dbReference type="EMBL" id="JAUSWN010000004">
    <property type="protein sequence ID" value="MDQ0478901.1"/>
    <property type="molecule type" value="Genomic_DNA"/>
</dbReference>
<dbReference type="RefSeq" id="WP_307355079.1">
    <property type="nucleotide sequence ID" value="NZ_BAAACJ010000041.1"/>
</dbReference>
<dbReference type="InterPro" id="IPR010723">
    <property type="entry name" value="HemN_C"/>
</dbReference>
<keyword evidence="5 9" id="KW-0479">Metal-binding</keyword>
<dbReference type="SMART" id="SM00729">
    <property type="entry name" value="Elp3"/>
    <property type="match status" value="1"/>
</dbReference>
<evidence type="ECO:0000256" key="2">
    <source>
        <dbReference type="ARBA" id="ARBA00017228"/>
    </source>
</evidence>
<dbReference type="Proteomes" id="UP001224418">
    <property type="component" value="Unassembled WGS sequence"/>
</dbReference>
<comment type="caution">
    <text evidence="11">The sequence shown here is derived from an EMBL/GenBank/DDBJ whole genome shotgun (WGS) entry which is preliminary data.</text>
</comment>
<sequence length="373" mass="44125">MKEKSLYIHIPFCKQKCLYCDFTSFVHREEFMDDYIEALSSELLLYKDNIFKTVYIGGGTPTFLNIKNLNKLSKVIGKLKLTEDVEFSCEGNPGTFTEEKLRILKAMGVNRLSIGLQSFDNGLLKILGRIHDADEFLKSFNMARNEGFNNINIDIMFGLPNQKIDDLKDTLEKVIKLNPEHISAYSLIVEEGTPFYKLYEDRKSLPTEEEEREMYNYILESLKKNSYFQYEISNFSKPNKECLHNIVYWDLKEYVGCGLGAHSFLNQTRRENTHNIKEYMECLRQNRYPIIEEHKNTKKDSMEEFMFMGLRKIKGVNKEKFYENFKMYIEDVYKEVIDKYKRLNLLEEDKQYLRLTKRGIELSNVVMADFILD</sequence>
<keyword evidence="9" id="KW-0004">4Fe-4S</keyword>
<dbReference type="InterPro" id="IPR034505">
    <property type="entry name" value="Coproporphyrinogen-III_oxidase"/>
</dbReference>
<dbReference type="Pfam" id="PF04055">
    <property type="entry name" value="Radical_SAM"/>
    <property type="match status" value="1"/>
</dbReference>
<dbReference type="PROSITE" id="PS51918">
    <property type="entry name" value="RADICAL_SAM"/>
    <property type="match status" value="1"/>
</dbReference>
<dbReference type="Gene3D" id="3.20.20.70">
    <property type="entry name" value="Aldolase class I"/>
    <property type="match status" value="1"/>
</dbReference>
<evidence type="ECO:0000256" key="5">
    <source>
        <dbReference type="ARBA" id="ARBA00022723"/>
    </source>
</evidence>
<name>A0ABU0JRL7_HATLI</name>
<organism evidence="11 12">
    <name type="scientific">Hathewaya limosa</name>
    <name type="common">Clostridium limosum</name>
    <dbReference type="NCBI Taxonomy" id="1536"/>
    <lineage>
        <taxon>Bacteria</taxon>
        <taxon>Bacillati</taxon>
        <taxon>Bacillota</taxon>
        <taxon>Clostridia</taxon>
        <taxon>Eubacteriales</taxon>
        <taxon>Clostridiaceae</taxon>
        <taxon>Hathewaya</taxon>
    </lineage>
</organism>
<evidence type="ECO:0000256" key="9">
    <source>
        <dbReference type="RuleBase" id="RU364116"/>
    </source>
</evidence>
<keyword evidence="7 9" id="KW-0411">Iron-sulfur</keyword>
<keyword evidence="11" id="KW-0560">Oxidoreductase</keyword>
<dbReference type="PANTHER" id="PTHR13932">
    <property type="entry name" value="COPROPORPHYRINIGEN III OXIDASE"/>
    <property type="match status" value="1"/>
</dbReference>
<evidence type="ECO:0000256" key="4">
    <source>
        <dbReference type="ARBA" id="ARBA00022691"/>
    </source>
</evidence>
<dbReference type="InterPro" id="IPR058240">
    <property type="entry name" value="rSAM_sf"/>
</dbReference>
<evidence type="ECO:0000256" key="7">
    <source>
        <dbReference type="ARBA" id="ARBA00023014"/>
    </source>
</evidence>
<reference evidence="11 12" key="1">
    <citation type="submission" date="2023-07" db="EMBL/GenBank/DDBJ databases">
        <title>Genomic Encyclopedia of Type Strains, Phase IV (KMG-IV): sequencing the most valuable type-strain genomes for metagenomic binning, comparative biology and taxonomic classification.</title>
        <authorList>
            <person name="Goeker M."/>
        </authorList>
    </citation>
    <scope>NUCLEOTIDE SEQUENCE [LARGE SCALE GENOMIC DNA]</scope>
    <source>
        <strain evidence="11 12">DSM 1400</strain>
    </source>
</reference>
<keyword evidence="9" id="KW-0963">Cytoplasm</keyword>
<keyword evidence="3 9" id="KW-0349">Heme</keyword>
<dbReference type="InterPro" id="IPR006638">
    <property type="entry name" value="Elp3/MiaA/NifB-like_rSAM"/>
</dbReference>
<evidence type="ECO:0000313" key="11">
    <source>
        <dbReference type="EMBL" id="MDQ0478901.1"/>
    </source>
</evidence>
<evidence type="ECO:0000256" key="6">
    <source>
        <dbReference type="ARBA" id="ARBA00023004"/>
    </source>
</evidence>
<dbReference type="CDD" id="cd01335">
    <property type="entry name" value="Radical_SAM"/>
    <property type="match status" value="1"/>
</dbReference>